<evidence type="ECO:0000313" key="3">
    <source>
        <dbReference type="Proteomes" id="UP000198740"/>
    </source>
</evidence>
<keyword evidence="3" id="KW-1185">Reference proteome</keyword>
<name>A0A1H1I9Y6_9PSED</name>
<evidence type="ECO:0000313" key="4">
    <source>
        <dbReference type="Proteomes" id="UP000317267"/>
    </source>
</evidence>
<evidence type="ECO:0000313" key="2">
    <source>
        <dbReference type="EMBL" id="TWR66612.1"/>
    </source>
</evidence>
<accession>A0A1H1I9Y6</accession>
<dbReference type="Pfam" id="PF15601">
    <property type="entry name" value="Imm70"/>
    <property type="match status" value="1"/>
</dbReference>
<dbReference type="EMBL" id="FNKM01000002">
    <property type="protein sequence ID" value="SDR34472.1"/>
    <property type="molecule type" value="Genomic_DNA"/>
</dbReference>
<dbReference type="InterPro" id="IPR028185">
    <property type="entry name" value="Imm70"/>
</dbReference>
<comment type="caution">
    <text evidence="2">The sequence shown here is derived from an EMBL/GenBank/DDBJ whole genome shotgun (WGS) entry which is preliminary data.</text>
</comment>
<reference evidence="2 4" key="2">
    <citation type="submission" date="2019-06" db="EMBL/GenBank/DDBJ databases">
        <title>Pseudomonas bimorpha sp. nov. isolated from bovine raw milk and skim milk concentrate.</title>
        <authorList>
            <person name="Hofmann K."/>
            <person name="Huptas C."/>
            <person name="Doll E."/>
            <person name="Scherer S."/>
            <person name="Wenning M."/>
        </authorList>
    </citation>
    <scope>NUCLEOTIDE SEQUENCE [LARGE SCALE GENOMIC DNA]</scope>
    <source>
        <strain evidence="2 4">DSM 17515</strain>
    </source>
</reference>
<evidence type="ECO:0000313" key="1">
    <source>
        <dbReference type="EMBL" id="SDR34472.1"/>
    </source>
</evidence>
<dbReference type="RefSeq" id="WP_090406889.1">
    <property type="nucleotide sequence ID" value="NZ_FNKM01000002.1"/>
</dbReference>
<dbReference type="GeneID" id="99719184"/>
<reference evidence="1 3" key="1">
    <citation type="submission" date="2016-10" db="EMBL/GenBank/DDBJ databases">
        <authorList>
            <person name="Varghese N."/>
            <person name="Submissions S."/>
        </authorList>
    </citation>
    <scope>NUCLEOTIDE SEQUENCE [LARGE SCALE GENOMIC DNA]</scope>
    <source>
        <strain evidence="1 3">BS2976</strain>
    </source>
</reference>
<dbReference type="AlphaFoldDB" id="A0A1H1I9Y6"/>
<dbReference type="OrthoDB" id="8966985at2"/>
<protein>
    <submittedName>
        <fullName evidence="1">Immunity protein 70</fullName>
    </submittedName>
</protein>
<proteinExistence type="predicted"/>
<dbReference type="Proteomes" id="UP000317267">
    <property type="component" value="Unassembled WGS sequence"/>
</dbReference>
<dbReference type="EMBL" id="VFES01000006">
    <property type="protein sequence ID" value="TWR66612.1"/>
    <property type="molecule type" value="Genomic_DNA"/>
</dbReference>
<sequence length="166" mass="18834">MKNVGVLAAMTISVLGPASDVDCFFKSVVFFLEGGKRGSRYPLVTEKLYCRSLSKNELAELKIDLESVRAEFNSIPADSFDISAFGVDEENTRLLLSGNTLADIFARFFKIIFDAVECSDVFYKEFNEYVPLRIGFTDAPDYIFDVNRSEDLYNSLASDELPFWRR</sequence>
<gene>
    <name evidence="2" type="ORF">FIV39_11970</name>
    <name evidence="1" type="ORF">SAMN04490186_5389</name>
</gene>
<organism evidence="2 4">
    <name type="scientific">Pseudomonas grimontii</name>
    <dbReference type="NCBI Taxonomy" id="129847"/>
    <lineage>
        <taxon>Bacteria</taxon>
        <taxon>Pseudomonadati</taxon>
        <taxon>Pseudomonadota</taxon>
        <taxon>Gammaproteobacteria</taxon>
        <taxon>Pseudomonadales</taxon>
        <taxon>Pseudomonadaceae</taxon>
        <taxon>Pseudomonas</taxon>
    </lineage>
</organism>
<dbReference type="Proteomes" id="UP000198740">
    <property type="component" value="Unassembled WGS sequence"/>
</dbReference>